<name>A0A1S8CTR5_9GAMM</name>
<dbReference type="RefSeq" id="WP_076878808.1">
    <property type="nucleotide sequence ID" value="NZ_MLCN01000030.1"/>
</dbReference>
<keyword evidence="2" id="KW-0238">DNA-binding</keyword>
<reference evidence="5 6" key="1">
    <citation type="submission" date="2016-10" db="EMBL/GenBank/DDBJ databases">
        <title>Draft Genome sequence of Alkanindiges sp. strain H1.</title>
        <authorList>
            <person name="Subhash Y."/>
            <person name="Lee S."/>
        </authorList>
    </citation>
    <scope>NUCLEOTIDE SEQUENCE [LARGE SCALE GENOMIC DNA]</scope>
    <source>
        <strain evidence="5 6">H1</strain>
    </source>
</reference>
<evidence type="ECO:0000313" key="6">
    <source>
        <dbReference type="Proteomes" id="UP000192132"/>
    </source>
</evidence>
<protein>
    <recommendedName>
        <fullName evidence="4">HTH araC/xylS-type domain-containing protein</fullName>
    </recommendedName>
</protein>
<dbReference type="STRING" id="1907941.BKE30_11820"/>
<dbReference type="Proteomes" id="UP000192132">
    <property type="component" value="Unassembled WGS sequence"/>
</dbReference>
<evidence type="ECO:0000256" key="2">
    <source>
        <dbReference type="ARBA" id="ARBA00023125"/>
    </source>
</evidence>
<dbReference type="SMART" id="SM00342">
    <property type="entry name" value="HTH_ARAC"/>
    <property type="match status" value="1"/>
</dbReference>
<dbReference type="PROSITE" id="PS01124">
    <property type="entry name" value="HTH_ARAC_FAMILY_2"/>
    <property type="match status" value="1"/>
</dbReference>
<dbReference type="Pfam" id="PF12852">
    <property type="entry name" value="Cupin_6"/>
    <property type="match status" value="1"/>
</dbReference>
<accession>A0A1S8CTR5</accession>
<dbReference type="GO" id="GO:0003700">
    <property type="term" value="F:DNA-binding transcription factor activity"/>
    <property type="evidence" value="ECO:0007669"/>
    <property type="project" value="InterPro"/>
</dbReference>
<dbReference type="GO" id="GO:0043565">
    <property type="term" value="F:sequence-specific DNA binding"/>
    <property type="evidence" value="ECO:0007669"/>
    <property type="project" value="InterPro"/>
</dbReference>
<keyword evidence="3" id="KW-0804">Transcription</keyword>
<organism evidence="5 6">
    <name type="scientific">Alkanindiges hydrocarboniclasticus</name>
    <dbReference type="NCBI Taxonomy" id="1907941"/>
    <lineage>
        <taxon>Bacteria</taxon>
        <taxon>Pseudomonadati</taxon>
        <taxon>Pseudomonadota</taxon>
        <taxon>Gammaproteobacteria</taxon>
        <taxon>Moraxellales</taxon>
        <taxon>Moraxellaceae</taxon>
        <taxon>Alkanindiges</taxon>
    </lineage>
</organism>
<dbReference type="OrthoDB" id="9783876at2"/>
<dbReference type="InterPro" id="IPR009057">
    <property type="entry name" value="Homeodomain-like_sf"/>
</dbReference>
<dbReference type="InterPro" id="IPR018060">
    <property type="entry name" value="HTH_AraC"/>
</dbReference>
<proteinExistence type="predicted"/>
<comment type="caution">
    <text evidence="5">The sequence shown here is derived from an EMBL/GenBank/DDBJ whole genome shotgun (WGS) entry which is preliminary data.</text>
</comment>
<dbReference type="Pfam" id="PF12833">
    <property type="entry name" value="HTH_18"/>
    <property type="match status" value="1"/>
</dbReference>
<dbReference type="InterPro" id="IPR050204">
    <property type="entry name" value="AraC_XylS_family_regulators"/>
</dbReference>
<evidence type="ECO:0000256" key="1">
    <source>
        <dbReference type="ARBA" id="ARBA00023015"/>
    </source>
</evidence>
<dbReference type="EMBL" id="MLCN01000030">
    <property type="protein sequence ID" value="ONG38624.1"/>
    <property type="molecule type" value="Genomic_DNA"/>
</dbReference>
<gene>
    <name evidence="5" type="ORF">BKE30_11820</name>
</gene>
<dbReference type="PRINTS" id="PR00032">
    <property type="entry name" value="HTHARAC"/>
</dbReference>
<keyword evidence="6" id="KW-1185">Reference proteome</keyword>
<dbReference type="InterPro" id="IPR020449">
    <property type="entry name" value="Tscrpt_reg_AraC-type_HTH"/>
</dbReference>
<sequence length="323" mass="35934">MDALSKILDDIHMRGAEYLYISGRNDWHFCLDTQGEFVFHIMLFGHAMLHIDPQASSTAPAPQAIQGGDIVIIPSGKKHHVYGCSPNAVHIKPHDLYPEFNGHRNDPVLLGDSGRGQTLLLSIRCLLDVDMARPLLTALPVVMTISNAMGTGAPPWLQIGLQFLALEAERSRPGRDTLLNRLVGMLLIECVRDHIEQLPEGSENWLTALRDPQLAPVLSAIHAAPEKPWTVAELASLAFMSRSAFAERFSTTMGETPLAYLAAHRLRLAAWHLRESQIYNNQQSIARIAEKVGYASETSFSQAFKRFYGYSPSQYRKQNPDPS</sequence>
<evidence type="ECO:0000313" key="5">
    <source>
        <dbReference type="EMBL" id="ONG38624.1"/>
    </source>
</evidence>
<dbReference type="Gene3D" id="1.10.10.60">
    <property type="entry name" value="Homeodomain-like"/>
    <property type="match status" value="2"/>
</dbReference>
<dbReference type="PANTHER" id="PTHR46796:SF7">
    <property type="entry name" value="ARAC FAMILY TRANSCRIPTIONAL REGULATOR"/>
    <property type="match status" value="1"/>
</dbReference>
<dbReference type="InterPro" id="IPR032783">
    <property type="entry name" value="AraC_lig"/>
</dbReference>
<evidence type="ECO:0000256" key="3">
    <source>
        <dbReference type="ARBA" id="ARBA00023163"/>
    </source>
</evidence>
<dbReference type="AlphaFoldDB" id="A0A1S8CTR5"/>
<keyword evidence="1" id="KW-0805">Transcription regulation</keyword>
<feature type="domain" description="HTH araC/xylS-type" evidence="4">
    <location>
        <begin position="215"/>
        <end position="318"/>
    </location>
</feature>
<dbReference type="SUPFAM" id="SSF46689">
    <property type="entry name" value="Homeodomain-like"/>
    <property type="match status" value="2"/>
</dbReference>
<dbReference type="PANTHER" id="PTHR46796">
    <property type="entry name" value="HTH-TYPE TRANSCRIPTIONAL ACTIVATOR RHAS-RELATED"/>
    <property type="match status" value="1"/>
</dbReference>
<evidence type="ECO:0000259" key="4">
    <source>
        <dbReference type="PROSITE" id="PS01124"/>
    </source>
</evidence>